<evidence type="ECO:0000313" key="10">
    <source>
        <dbReference type="EMBL" id="RDU68449.1"/>
    </source>
</evidence>
<keyword evidence="11" id="KW-1185">Reference proteome</keyword>
<feature type="domain" description="Radical SAM core" evidence="9">
    <location>
        <begin position="128"/>
        <end position="354"/>
    </location>
</feature>
<dbReference type="SUPFAM" id="SSF102114">
    <property type="entry name" value="Radical SAM enzymes"/>
    <property type="match status" value="1"/>
</dbReference>
<keyword evidence="2" id="KW-0004">4Fe-4S</keyword>
<dbReference type="Gene3D" id="3.40.50.12160">
    <property type="entry name" value="Methylthiotransferase, N-terminal domain"/>
    <property type="match status" value="1"/>
</dbReference>
<dbReference type="GO" id="GO:0035598">
    <property type="term" value="F:tRNA (N(6)-L-threonylcarbamoyladenosine(37)-C(2))-methylthiotransferase activity"/>
    <property type="evidence" value="ECO:0007669"/>
    <property type="project" value="TreeGrafter"/>
</dbReference>
<dbReference type="NCBIfam" id="TIGR00089">
    <property type="entry name" value="MiaB/RimO family radical SAM methylthiotransferase"/>
    <property type="match status" value="1"/>
</dbReference>
<dbReference type="InterPro" id="IPR005839">
    <property type="entry name" value="Methylthiotransferase"/>
</dbReference>
<dbReference type="RefSeq" id="WP_115570399.1">
    <property type="nucleotide sequence ID" value="NZ_NXLT01000001.1"/>
</dbReference>
<evidence type="ECO:0000256" key="7">
    <source>
        <dbReference type="ARBA" id="ARBA00023014"/>
    </source>
</evidence>
<reference evidence="10 11" key="1">
    <citation type="submission" date="2018-04" db="EMBL/GenBank/DDBJ databases">
        <title>Novel Campyloabacter and Helicobacter Species and Strains.</title>
        <authorList>
            <person name="Mannion A.J."/>
            <person name="Shen Z."/>
            <person name="Fox J.G."/>
        </authorList>
    </citation>
    <scope>NUCLEOTIDE SEQUENCE [LARGE SCALE GENOMIC DNA]</scope>
    <source>
        <strain evidence="10 11">MIT 12-6600</strain>
    </source>
</reference>
<proteinExistence type="predicted"/>
<dbReference type="GO" id="GO:0046872">
    <property type="term" value="F:metal ion binding"/>
    <property type="evidence" value="ECO:0007669"/>
    <property type="project" value="UniProtKB-KW"/>
</dbReference>
<dbReference type="InterPro" id="IPR020612">
    <property type="entry name" value="Methylthiotransferase_CS"/>
</dbReference>
<feature type="domain" description="MTTase N-terminal" evidence="8">
    <location>
        <begin position="1"/>
        <end position="109"/>
    </location>
</feature>
<dbReference type="GO" id="GO:0051539">
    <property type="term" value="F:4 iron, 4 sulfur cluster binding"/>
    <property type="evidence" value="ECO:0007669"/>
    <property type="project" value="UniProtKB-KW"/>
</dbReference>
<keyword evidence="5" id="KW-0479">Metal-binding</keyword>
<keyword evidence="6" id="KW-0408">Iron</keyword>
<dbReference type="InterPro" id="IPR006467">
    <property type="entry name" value="MiaB-like_bact"/>
</dbReference>
<dbReference type="PROSITE" id="PS01278">
    <property type="entry name" value="MTTASE_RADICAL"/>
    <property type="match status" value="1"/>
</dbReference>
<dbReference type="Pfam" id="PF04055">
    <property type="entry name" value="Radical_SAM"/>
    <property type="match status" value="1"/>
</dbReference>
<dbReference type="PANTHER" id="PTHR11918">
    <property type="entry name" value="RADICAL SAM PROTEINS"/>
    <property type="match status" value="1"/>
</dbReference>
<protein>
    <submittedName>
        <fullName evidence="10">tRNA (N(6)-L-threonylcarbamoyladenosine(37)-C(2))-methylthiotransferase MtaB</fullName>
    </submittedName>
</protein>
<comment type="caution">
    <text evidence="10">The sequence shown here is derived from an EMBL/GenBank/DDBJ whole genome shotgun (WGS) entry which is preliminary data.</text>
</comment>
<dbReference type="OrthoDB" id="9805215at2"/>
<dbReference type="NCBIfam" id="TIGR01579">
    <property type="entry name" value="MiaB-like-C"/>
    <property type="match status" value="1"/>
</dbReference>
<dbReference type="InterPro" id="IPR058240">
    <property type="entry name" value="rSAM_sf"/>
</dbReference>
<dbReference type="CDD" id="cd01335">
    <property type="entry name" value="Radical_SAM"/>
    <property type="match status" value="1"/>
</dbReference>
<dbReference type="InterPro" id="IPR006638">
    <property type="entry name" value="Elp3/MiaA/NifB-like_rSAM"/>
</dbReference>
<keyword evidence="4" id="KW-0949">S-adenosyl-L-methionine</keyword>
<dbReference type="Pfam" id="PF00919">
    <property type="entry name" value="UPF0004"/>
    <property type="match status" value="1"/>
</dbReference>
<name>A0A3D8IT39_9HELI</name>
<dbReference type="InterPro" id="IPR038135">
    <property type="entry name" value="Methylthiotransferase_N_sf"/>
</dbReference>
<evidence type="ECO:0000256" key="6">
    <source>
        <dbReference type="ARBA" id="ARBA00023004"/>
    </source>
</evidence>
<evidence type="ECO:0000256" key="1">
    <source>
        <dbReference type="ARBA" id="ARBA00001966"/>
    </source>
</evidence>
<accession>A0A3D8IT39</accession>
<dbReference type="PROSITE" id="PS51449">
    <property type="entry name" value="MTTASE_N"/>
    <property type="match status" value="1"/>
</dbReference>
<dbReference type="InterPro" id="IPR023404">
    <property type="entry name" value="rSAM_horseshoe"/>
</dbReference>
<organism evidence="10 11">
    <name type="scientific">Helicobacter equorum</name>
    <dbReference type="NCBI Taxonomy" id="361872"/>
    <lineage>
        <taxon>Bacteria</taxon>
        <taxon>Pseudomonadati</taxon>
        <taxon>Campylobacterota</taxon>
        <taxon>Epsilonproteobacteria</taxon>
        <taxon>Campylobacterales</taxon>
        <taxon>Helicobacteraceae</taxon>
        <taxon>Helicobacter</taxon>
    </lineage>
</organism>
<evidence type="ECO:0000256" key="4">
    <source>
        <dbReference type="ARBA" id="ARBA00022691"/>
    </source>
</evidence>
<comment type="cofactor">
    <cofactor evidence="1">
        <name>[4Fe-4S] cluster</name>
        <dbReference type="ChEBI" id="CHEBI:49883"/>
    </cofactor>
</comment>
<dbReference type="EMBL" id="NXLT01000001">
    <property type="protein sequence ID" value="RDU68449.1"/>
    <property type="molecule type" value="Genomic_DNA"/>
</dbReference>
<dbReference type="AlphaFoldDB" id="A0A3D8IT39"/>
<keyword evidence="3 10" id="KW-0808">Transferase</keyword>
<dbReference type="PROSITE" id="PS51918">
    <property type="entry name" value="RADICAL_SAM"/>
    <property type="match status" value="1"/>
</dbReference>
<dbReference type="Proteomes" id="UP000256514">
    <property type="component" value="Unassembled WGS sequence"/>
</dbReference>
<evidence type="ECO:0000259" key="8">
    <source>
        <dbReference type="PROSITE" id="PS51449"/>
    </source>
</evidence>
<dbReference type="SFLD" id="SFLDG01082">
    <property type="entry name" value="B12-binding_domain_containing"/>
    <property type="match status" value="1"/>
</dbReference>
<sequence>MRVFFKTFGCRSNLFDTQVMMANLKGYEIVSDENLADIIIVNSCTVTNGADSGVQGYINRFKDSRKKIYFTGCGASSKGKENYEKNLAFGVFPHSRKEEITELLQKEQRFFYTEEEPLHIDSTIVSEFVGKTRAFIKIQEGCDFACSYCIIPSVRGGARSFPKDKILAQAQALLDSGVSELILTGTNVGSYGKDLEGESIATLIESLFKLQGLKRLRVGSLEPSQISEEFLGLIQDSLFEKHLHIALQHTHDAMLEIMNRQNRVQKDLELFTRLHNQGFFLGTDFIVGHPGESEEVWEQTLETFAQFPITHLHPFIYSPRNGTPSAKLKNTTKGDVAKKRLHTLKALTQEKNYYMRKAHLKPLHVLVESVDSYMPNVYHGLDEFFNKITIQSSTPIQSGQWLEIAQYQIHKEGNHAKI</sequence>
<dbReference type="SFLD" id="SFLDS00029">
    <property type="entry name" value="Radical_SAM"/>
    <property type="match status" value="1"/>
</dbReference>
<evidence type="ECO:0000256" key="3">
    <source>
        <dbReference type="ARBA" id="ARBA00022679"/>
    </source>
</evidence>
<dbReference type="PANTHER" id="PTHR11918:SF45">
    <property type="entry name" value="THREONYLCARBAMOYLADENOSINE TRNA METHYLTHIOTRANSFERASE"/>
    <property type="match status" value="1"/>
</dbReference>
<dbReference type="Gene3D" id="3.80.30.20">
    <property type="entry name" value="tm_1862 like domain"/>
    <property type="match status" value="1"/>
</dbReference>
<dbReference type="InterPro" id="IPR007197">
    <property type="entry name" value="rSAM"/>
</dbReference>
<gene>
    <name evidence="10" type="ORF">CQA54_01185</name>
</gene>
<evidence type="ECO:0000259" key="9">
    <source>
        <dbReference type="PROSITE" id="PS51918"/>
    </source>
</evidence>
<evidence type="ECO:0000256" key="2">
    <source>
        <dbReference type="ARBA" id="ARBA00022485"/>
    </source>
</evidence>
<keyword evidence="7" id="KW-0411">Iron-sulfur</keyword>
<dbReference type="SMART" id="SM00729">
    <property type="entry name" value="Elp3"/>
    <property type="match status" value="1"/>
</dbReference>
<evidence type="ECO:0000256" key="5">
    <source>
        <dbReference type="ARBA" id="ARBA00022723"/>
    </source>
</evidence>
<dbReference type="InterPro" id="IPR013848">
    <property type="entry name" value="Methylthiotransferase_N"/>
</dbReference>
<evidence type="ECO:0000313" key="11">
    <source>
        <dbReference type="Proteomes" id="UP000256514"/>
    </source>
</evidence>